<comment type="caution">
    <text evidence="2">The sequence shown here is derived from an EMBL/GenBank/DDBJ whole genome shotgun (WGS) entry which is preliminary data.</text>
</comment>
<accession>A0ABT7SXF5</accession>
<keyword evidence="1" id="KW-0472">Membrane</keyword>
<proteinExistence type="predicted"/>
<organism evidence="2 3">
    <name type="scientific">Alteromonas arenosi</name>
    <dbReference type="NCBI Taxonomy" id="3055817"/>
    <lineage>
        <taxon>Bacteria</taxon>
        <taxon>Pseudomonadati</taxon>
        <taxon>Pseudomonadota</taxon>
        <taxon>Gammaproteobacteria</taxon>
        <taxon>Alteromonadales</taxon>
        <taxon>Alteromonadaceae</taxon>
        <taxon>Alteromonas/Salinimonas group</taxon>
        <taxon>Alteromonas</taxon>
    </lineage>
</organism>
<reference evidence="2 3" key="1">
    <citation type="submission" date="2023-06" db="EMBL/GenBank/DDBJ databases">
        <title>Alteromonas sp. ASW11-36 isolated from intertidal sand.</title>
        <authorList>
            <person name="Li Y."/>
        </authorList>
    </citation>
    <scope>NUCLEOTIDE SEQUENCE [LARGE SCALE GENOMIC DNA]</scope>
    <source>
        <strain evidence="2 3">ASW11-36</strain>
    </source>
</reference>
<keyword evidence="1" id="KW-0812">Transmembrane</keyword>
<evidence type="ECO:0000313" key="2">
    <source>
        <dbReference type="EMBL" id="MDM7860851.1"/>
    </source>
</evidence>
<evidence type="ECO:0000313" key="3">
    <source>
        <dbReference type="Proteomes" id="UP001234343"/>
    </source>
</evidence>
<feature type="transmembrane region" description="Helical" evidence="1">
    <location>
        <begin position="40"/>
        <end position="59"/>
    </location>
</feature>
<feature type="transmembrane region" description="Helical" evidence="1">
    <location>
        <begin position="71"/>
        <end position="91"/>
    </location>
</feature>
<dbReference type="RefSeq" id="WP_289365136.1">
    <property type="nucleotide sequence ID" value="NZ_JAUCBP010000007.1"/>
</dbReference>
<sequence>MKPIFKDLTPNSIYLFVLGLALVALGHNQFMALAEGINPNFVLVLMVLGPGCLFMVSFITTASPKLCRSHLQAYVAFISGVEIGIAMYLGYCAAKWYQFPDASHLEPTVVCLTLVIGCLQWSKSKWEKRVKALIEVTQQAK</sequence>
<dbReference type="Proteomes" id="UP001234343">
    <property type="component" value="Unassembled WGS sequence"/>
</dbReference>
<protein>
    <submittedName>
        <fullName evidence="2">Uncharacterized protein</fullName>
    </submittedName>
</protein>
<evidence type="ECO:0000256" key="1">
    <source>
        <dbReference type="SAM" id="Phobius"/>
    </source>
</evidence>
<name>A0ABT7SXF5_9ALTE</name>
<dbReference type="EMBL" id="JAUCBP010000007">
    <property type="protein sequence ID" value="MDM7860851.1"/>
    <property type="molecule type" value="Genomic_DNA"/>
</dbReference>
<feature type="transmembrane region" description="Helical" evidence="1">
    <location>
        <begin position="12"/>
        <end position="34"/>
    </location>
</feature>
<gene>
    <name evidence="2" type="ORF">QTP81_09610</name>
</gene>
<keyword evidence="3" id="KW-1185">Reference proteome</keyword>
<keyword evidence="1" id="KW-1133">Transmembrane helix</keyword>